<dbReference type="PATRIC" id="fig|29423.5.peg.2428"/>
<proteinExistence type="predicted"/>
<sequence length="343" mass="40510">MNSNIQDLAWQFFREKVEFLKQPDSYYEDNSIIDTIETHLSSVFLTDRHAYKIKKPVAFSFLNFSHIASRFLNCQKELELNRQLAPDVYLDVVPMIQSRPHHFYPIGWTQKGKIVDWLVKMRQFPREKTLDNAILRNKIDRTLLTKAAHTLINFYQDAKPLALSPYEYKHQLCQSIDENHQSLSKPEYQFNQAVIREIHEAQMHQLNVLSDYLTQRVLQGRIIECHGDLRPEHICLISPPVFIDRLEFNIRLRIMDAVAELSYLSLECELLGKPEIGEFFLKIYQQEFDDIPDPKLVEFYKSYKACLRARISAWHLDDAQIINQEKWHKKANAYLNLATNILN</sequence>
<gene>
    <name evidence="1" type="ORF">Loak_2314</name>
</gene>
<comment type="caution">
    <text evidence="1">The sequence shown here is derived from an EMBL/GenBank/DDBJ whole genome shotgun (WGS) entry which is preliminary data.</text>
</comment>
<accession>A0A0W0WY00</accession>
<evidence type="ECO:0008006" key="3">
    <source>
        <dbReference type="Google" id="ProtNLM"/>
    </source>
</evidence>
<evidence type="ECO:0000313" key="2">
    <source>
        <dbReference type="Proteomes" id="UP000054858"/>
    </source>
</evidence>
<name>A0A0W0WY00_9GAMM</name>
<dbReference type="RefSeq" id="WP_025385642.1">
    <property type="nucleotide sequence ID" value="NZ_LCUA01000029.1"/>
</dbReference>
<organism evidence="1 2">
    <name type="scientific">Legionella oakridgensis</name>
    <dbReference type="NCBI Taxonomy" id="29423"/>
    <lineage>
        <taxon>Bacteria</taxon>
        <taxon>Pseudomonadati</taxon>
        <taxon>Pseudomonadota</taxon>
        <taxon>Gammaproteobacteria</taxon>
        <taxon>Legionellales</taxon>
        <taxon>Legionellaceae</taxon>
        <taxon>Legionella</taxon>
    </lineage>
</organism>
<dbReference type="PANTHER" id="PTHR43883">
    <property type="entry name" value="SLR0207 PROTEIN"/>
    <property type="match status" value="1"/>
</dbReference>
<dbReference type="Proteomes" id="UP000054858">
    <property type="component" value="Unassembled WGS sequence"/>
</dbReference>
<dbReference type="InterPro" id="IPR011009">
    <property type="entry name" value="Kinase-like_dom_sf"/>
</dbReference>
<dbReference type="PANTHER" id="PTHR43883:SF1">
    <property type="entry name" value="GLUCONOKINASE"/>
    <property type="match status" value="1"/>
</dbReference>
<dbReference type="AlphaFoldDB" id="A0A0W0WY00"/>
<dbReference type="InterPro" id="IPR052732">
    <property type="entry name" value="Cell-binding_unc_protein"/>
</dbReference>
<evidence type="ECO:0000313" key="1">
    <source>
        <dbReference type="EMBL" id="KTD37178.1"/>
    </source>
</evidence>
<dbReference type="SUPFAM" id="SSF56112">
    <property type="entry name" value="Protein kinase-like (PK-like)"/>
    <property type="match status" value="1"/>
</dbReference>
<dbReference type="EMBL" id="LNYP01000031">
    <property type="protein sequence ID" value="KTD37178.1"/>
    <property type="molecule type" value="Genomic_DNA"/>
</dbReference>
<protein>
    <recommendedName>
        <fullName evidence="3">Aminoglycoside phosphotransferase domain-containing protein</fullName>
    </recommendedName>
</protein>
<reference evidence="1 2" key="1">
    <citation type="submission" date="2015-11" db="EMBL/GenBank/DDBJ databases">
        <title>Genomic analysis of 38 Legionella species identifies large and diverse effector repertoires.</title>
        <authorList>
            <person name="Burstein D."/>
            <person name="Amaro F."/>
            <person name="Zusman T."/>
            <person name="Lifshitz Z."/>
            <person name="Cohen O."/>
            <person name="Gilbert J.A."/>
            <person name="Pupko T."/>
            <person name="Shuman H.A."/>
            <person name="Segal G."/>
        </authorList>
    </citation>
    <scope>NUCLEOTIDE SEQUENCE [LARGE SCALE GENOMIC DNA]</scope>
    <source>
        <strain evidence="1 2">Oak Ridge-10</strain>
    </source>
</reference>